<reference evidence="1" key="1">
    <citation type="submission" date="2020-05" db="EMBL/GenBank/DDBJ databases">
        <title>Large-scale comparative analyses of tick genomes elucidate their genetic diversity and vector capacities.</title>
        <authorList>
            <person name="Jia N."/>
            <person name="Wang J."/>
            <person name="Shi W."/>
            <person name="Du L."/>
            <person name="Sun Y."/>
            <person name="Zhan W."/>
            <person name="Jiang J."/>
            <person name="Wang Q."/>
            <person name="Zhang B."/>
            <person name="Ji P."/>
            <person name="Sakyi L.B."/>
            <person name="Cui X."/>
            <person name="Yuan T."/>
            <person name="Jiang B."/>
            <person name="Yang W."/>
            <person name="Lam T.T.-Y."/>
            <person name="Chang Q."/>
            <person name="Ding S."/>
            <person name="Wang X."/>
            <person name="Zhu J."/>
            <person name="Ruan X."/>
            <person name="Zhao L."/>
            <person name="Wei J."/>
            <person name="Que T."/>
            <person name="Du C."/>
            <person name="Cheng J."/>
            <person name="Dai P."/>
            <person name="Han X."/>
            <person name="Huang E."/>
            <person name="Gao Y."/>
            <person name="Liu J."/>
            <person name="Shao H."/>
            <person name="Ye R."/>
            <person name="Li L."/>
            <person name="Wei W."/>
            <person name="Wang X."/>
            <person name="Wang C."/>
            <person name="Yang T."/>
            <person name="Huo Q."/>
            <person name="Li W."/>
            <person name="Guo W."/>
            <person name="Chen H."/>
            <person name="Zhou L."/>
            <person name="Ni X."/>
            <person name="Tian J."/>
            <person name="Zhou Y."/>
            <person name="Sheng Y."/>
            <person name="Liu T."/>
            <person name="Pan Y."/>
            <person name="Xia L."/>
            <person name="Li J."/>
            <person name="Zhao F."/>
            <person name="Cao W."/>
        </authorList>
    </citation>
    <scope>NUCLEOTIDE SEQUENCE</scope>
    <source>
        <strain evidence="1">Hyas-2018</strain>
    </source>
</reference>
<dbReference type="Proteomes" id="UP000821845">
    <property type="component" value="Chromosome 5"/>
</dbReference>
<organism evidence="1 2">
    <name type="scientific">Hyalomma asiaticum</name>
    <name type="common">Tick</name>
    <dbReference type="NCBI Taxonomy" id="266040"/>
    <lineage>
        <taxon>Eukaryota</taxon>
        <taxon>Metazoa</taxon>
        <taxon>Ecdysozoa</taxon>
        <taxon>Arthropoda</taxon>
        <taxon>Chelicerata</taxon>
        <taxon>Arachnida</taxon>
        <taxon>Acari</taxon>
        <taxon>Parasitiformes</taxon>
        <taxon>Ixodida</taxon>
        <taxon>Ixodoidea</taxon>
        <taxon>Ixodidae</taxon>
        <taxon>Hyalomminae</taxon>
        <taxon>Hyalomma</taxon>
    </lineage>
</organism>
<accession>A0ACB7S6X2</accession>
<name>A0ACB7S6X2_HYAAI</name>
<gene>
    <name evidence="1" type="ORF">HPB50_012272</name>
</gene>
<evidence type="ECO:0000313" key="2">
    <source>
        <dbReference type="Proteomes" id="UP000821845"/>
    </source>
</evidence>
<keyword evidence="2" id="KW-1185">Reference proteome</keyword>
<protein>
    <submittedName>
        <fullName evidence="1">Uncharacterized protein</fullName>
    </submittedName>
</protein>
<dbReference type="EMBL" id="CM023485">
    <property type="protein sequence ID" value="KAH6930260.1"/>
    <property type="molecule type" value="Genomic_DNA"/>
</dbReference>
<proteinExistence type="predicted"/>
<sequence>MSCLKDDRIRSAAPGRQCRRVQPALAPTLPLLWSGLALVVGAALLFFLATSLVTRLAPRRRRHERCCRHLPPSPACFPRTRLAKITADRWRATRTRRRGAAYTGRSSLRSVTSTLGRCLCGQLRVTDAHRDSCWTDVRVAL</sequence>
<evidence type="ECO:0000313" key="1">
    <source>
        <dbReference type="EMBL" id="KAH6930260.1"/>
    </source>
</evidence>
<comment type="caution">
    <text evidence="1">The sequence shown here is derived from an EMBL/GenBank/DDBJ whole genome shotgun (WGS) entry which is preliminary data.</text>
</comment>